<keyword evidence="6" id="KW-0675">Receptor</keyword>
<dbReference type="EMBL" id="CAJNOR010001380">
    <property type="protein sequence ID" value="CAF1132881.1"/>
    <property type="molecule type" value="Genomic_DNA"/>
</dbReference>
<evidence type="ECO:0000256" key="4">
    <source>
        <dbReference type="ARBA" id="ARBA00023040"/>
    </source>
</evidence>
<dbReference type="InterPro" id="IPR050125">
    <property type="entry name" value="GPCR_opsins"/>
</dbReference>
<organism evidence="10 11">
    <name type="scientific">Adineta ricciae</name>
    <name type="common">Rotifer</name>
    <dbReference type="NCBI Taxonomy" id="249248"/>
    <lineage>
        <taxon>Eukaryota</taxon>
        <taxon>Metazoa</taxon>
        <taxon>Spiralia</taxon>
        <taxon>Gnathifera</taxon>
        <taxon>Rotifera</taxon>
        <taxon>Eurotatoria</taxon>
        <taxon>Bdelloidea</taxon>
        <taxon>Adinetida</taxon>
        <taxon>Adinetidae</taxon>
        <taxon>Adineta</taxon>
    </lineage>
</organism>
<protein>
    <recommendedName>
        <fullName evidence="9">G-protein coupled receptors family 1 profile domain-containing protein</fullName>
    </recommendedName>
</protein>
<dbReference type="SUPFAM" id="SSF81321">
    <property type="entry name" value="Family A G protein-coupled receptor-like"/>
    <property type="match status" value="1"/>
</dbReference>
<dbReference type="InterPro" id="IPR000276">
    <property type="entry name" value="GPCR_Rhodpsn"/>
</dbReference>
<comment type="caution">
    <text evidence="10">The sequence shown here is derived from an EMBL/GenBank/DDBJ whole genome shotgun (WGS) entry which is preliminary data.</text>
</comment>
<keyword evidence="11" id="KW-1185">Reference proteome</keyword>
<comment type="subcellular location">
    <subcellularLocation>
        <location evidence="1">Membrane</location>
        <topology evidence="1">Multi-pass membrane protein</topology>
    </subcellularLocation>
</comment>
<evidence type="ECO:0000256" key="6">
    <source>
        <dbReference type="ARBA" id="ARBA00023170"/>
    </source>
</evidence>
<dbReference type="AlphaFoldDB" id="A0A814REJ5"/>
<evidence type="ECO:0000256" key="1">
    <source>
        <dbReference type="ARBA" id="ARBA00004141"/>
    </source>
</evidence>
<feature type="transmembrane region" description="Helical" evidence="8">
    <location>
        <begin position="20"/>
        <end position="41"/>
    </location>
</feature>
<reference evidence="10" key="1">
    <citation type="submission" date="2021-02" db="EMBL/GenBank/DDBJ databases">
        <authorList>
            <person name="Nowell W R."/>
        </authorList>
    </citation>
    <scope>NUCLEOTIDE SEQUENCE</scope>
</reference>
<dbReference type="Pfam" id="PF00001">
    <property type="entry name" value="7tm_1"/>
    <property type="match status" value="1"/>
</dbReference>
<dbReference type="GO" id="GO:0004930">
    <property type="term" value="F:G protein-coupled receptor activity"/>
    <property type="evidence" value="ECO:0007669"/>
    <property type="project" value="UniProtKB-KW"/>
</dbReference>
<dbReference type="GO" id="GO:0016020">
    <property type="term" value="C:membrane"/>
    <property type="evidence" value="ECO:0007669"/>
    <property type="project" value="UniProtKB-SubCell"/>
</dbReference>
<keyword evidence="5 8" id="KW-0472">Membrane</keyword>
<feature type="transmembrane region" description="Helical" evidence="8">
    <location>
        <begin position="134"/>
        <end position="160"/>
    </location>
</feature>
<evidence type="ECO:0000313" key="11">
    <source>
        <dbReference type="Proteomes" id="UP000663828"/>
    </source>
</evidence>
<feature type="transmembrane region" description="Helical" evidence="8">
    <location>
        <begin position="93"/>
        <end position="114"/>
    </location>
</feature>
<evidence type="ECO:0000256" key="2">
    <source>
        <dbReference type="ARBA" id="ARBA00022692"/>
    </source>
</evidence>
<evidence type="ECO:0000256" key="5">
    <source>
        <dbReference type="ARBA" id="ARBA00023136"/>
    </source>
</evidence>
<keyword evidence="7" id="KW-0807">Transducer</keyword>
<evidence type="ECO:0000256" key="8">
    <source>
        <dbReference type="SAM" id="Phobius"/>
    </source>
</evidence>
<dbReference type="PANTHER" id="PTHR24240">
    <property type="entry name" value="OPSIN"/>
    <property type="match status" value="1"/>
</dbReference>
<evidence type="ECO:0000259" key="9">
    <source>
        <dbReference type="PROSITE" id="PS50262"/>
    </source>
</evidence>
<accession>A0A814REJ5</accession>
<sequence length="324" mass="36981">MSSDLAYIALLSSVQKYLFQYGGPILIAIGTFSCILSLAVFARKNLRNNPCSIYLIALNIANLLLIYTSILSSTLVYGFDLIQLFSSLVFCRFYFYTTILFDVLSPFYLILASIDRILITSPSAVTRRKSTRRLAYISIAAVTIFWVCAHSYNLIVPQLIEIVPGYFNCAFLSKLLEGLAYYSLIFKGIVVPIIMIVCGLWPTRNIRQIRRVRIQNRALSKRGTRNGNPPHMNSKDTQLVWITLINTGVYLICSLMISIVLMYQQITQYDSKSDLQTQIDNFVMTMARLIDFVPFCVECYTNMFVSKTFRTEVKNLFLSYRSNG</sequence>
<keyword evidence="2 8" id="KW-0812">Transmembrane</keyword>
<keyword evidence="4" id="KW-0297">G-protein coupled receptor</keyword>
<evidence type="ECO:0000313" key="10">
    <source>
        <dbReference type="EMBL" id="CAF1132881.1"/>
    </source>
</evidence>
<feature type="transmembrane region" description="Helical" evidence="8">
    <location>
        <begin position="239"/>
        <end position="263"/>
    </location>
</feature>
<feature type="domain" description="G-protein coupled receptors family 1 profile" evidence="9">
    <location>
        <begin position="33"/>
        <end position="295"/>
    </location>
</feature>
<name>A0A814REJ5_ADIRI</name>
<feature type="transmembrane region" description="Helical" evidence="8">
    <location>
        <begin position="53"/>
        <end position="73"/>
    </location>
</feature>
<dbReference type="PROSITE" id="PS50262">
    <property type="entry name" value="G_PROTEIN_RECEP_F1_2"/>
    <property type="match status" value="1"/>
</dbReference>
<evidence type="ECO:0000256" key="7">
    <source>
        <dbReference type="ARBA" id="ARBA00023224"/>
    </source>
</evidence>
<feature type="transmembrane region" description="Helical" evidence="8">
    <location>
        <begin position="180"/>
        <end position="201"/>
    </location>
</feature>
<proteinExistence type="predicted"/>
<gene>
    <name evidence="10" type="ORF">XAT740_LOCUS19999</name>
</gene>
<dbReference type="Gene3D" id="1.20.1070.10">
    <property type="entry name" value="Rhodopsin 7-helix transmembrane proteins"/>
    <property type="match status" value="1"/>
</dbReference>
<dbReference type="InterPro" id="IPR017452">
    <property type="entry name" value="GPCR_Rhodpsn_7TM"/>
</dbReference>
<keyword evidence="3 8" id="KW-1133">Transmembrane helix</keyword>
<evidence type="ECO:0000256" key="3">
    <source>
        <dbReference type="ARBA" id="ARBA00022989"/>
    </source>
</evidence>
<dbReference type="Proteomes" id="UP000663828">
    <property type="component" value="Unassembled WGS sequence"/>
</dbReference>